<evidence type="ECO:0000313" key="6">
    <source>
        <dbReference type="EMBL" id="QBE63009.1"/>
    </source>
</evidence>
<dbReference type="Pfam" id="PF03466">
    <property type="entry name" value="LysR_substrate"/>
    <property type="match status" value="1"/>
</dbReference>
<protein>
    <submittedName>
        <fullName evidence="6">LysR family transcriptional regulator</fullName>
    </submittedName>
</protein>
<dbReference type="EMBL" id="CP035913">
    <property type="protein sequence ID" value="QBE63009.1"/>
    <property type="molecule type" value="Genomic_DNA"/>
</dbReference>
<dbReference type="GO" id="GO:0006351">
    <property type="term" value="P:DNA-templated transcription"/>
    <property type="evidence" value="ECO:0007669"/>
    <property type="project" value="TreeGrafter"/>
</dbReference>
<keyword evidence="2" id="KW-0805">Transcription regulation</keyword>
<feature type="domain" description="HTH lysR-type" evidence="5">
    <location>
        <begin position="1"/>
        <end position="59"/>
    </location>
</feature>
<dbReference type="InterPro" id="IPR036388">
    <property type="entry name" value="WH-like_DNA-bd_sf"/>
</dbReference>
<keyword evidence="7" id="KW-1185">Reference proteome</keyword>
<proteinExistence type="inferred from homology"/>
<accession>A0A4P6KV61</accession>
<dbReference type="PANTHER" id="PTHR30537">
    <property type="entry name" value="HTH-TYPE TRANSCRIPTIONAL REGULATOR"/>
    <property type="match status" value="1"/>
</dbReference>
<dbReference type="GO" id="GO:0003700">
    <property type="term" value="F:DNA-binding transcription factor activity"/>
    <property type="evidence" value="ECO:0007669"/>
    <property type="project" value="InterPro"/>
</dbReference>
<dbReference type="InterPro" id="IPR005119">
    <property type="entry name" value="LysR_subst-bd"/>
</dbReference>
<dbReference type="InterPro" id="IPR000847">
    <property type="entry name" value="LysR_HTH_N"/>
</dbReference>
<evidence type="ECO:0000256" key="1">
    <source>
        <dbReference type="ARBA" id="ARBA00009437"/>
    </source>
</evidence>
<dbReference type="OrthoDB" id="9786526at2"/>
<keyword evidence="3" id="KW-0238">DNA-binding</keyword>
<dbReference type="FunFam" id="1.10.10.10:FF:000001">
    <property type="entry name" value="LysR family transcriptional regulator"/>
    <property type="match status" value="1"/>
</dbReference>
<organism evidence="6 7">
    <name type="scientific">Pseudoduganella lutea</name>
    <dbReference type="NCBI Taxonomy" id="321985"/>
    <lineage>
        <taxon>Bacteria</taxon>
        <taxon>Pseudomonadati</taxon>
        <taxon>Pseudomonadota</taxon>
        <taxon>Betaproteobacteria</taxon>
        <taxon>Burkholderiales</taxon>
        <taxon>Oxalobacteraceae</taxon>
        <taxon>Telluria group</taxon>
        <taxon>Pseudoduganella</taxon>
    </lineage>
</organism>
<evidence type="ECO:0000313" key="7">
    <source>
        <dbReference type="Proteomes" id="UP000290637"/>
    </source>
</evidence>
<evidence type="ECO:0000259" key="5">
    <source>
        <dbReference type="PROSITE" id="PS50931"/>
    </source>
</evidence>
<dbReference type="PANTHER" id="PTHR30537:SF5">
    <property type="entry name" value="HTH-TYPE TRANSCRIPTIONAL ACTIVATOR TTDR-RELATED"/>
    <property type="match status" value="1"/>
</dbReference>
<evidence type="ECO:0000256" key="4">
    <source>
        <dbReference type="ARBA" id="ARBA00023163"/>
    </source>
</evidence>
<comment type="similarity">
    <text evidence="1">Belongs to the LysR transcriptional regulatory family.</text>
</comment>
<reference evidence="6 7" key="1">
    <citation type="submission" date="2019-02" db="EMBL/GenBank/DDBJ databases">
        <title>Draft Genome Sequences of Six Type Strains of the Genus Massilia.</title>
        <authorList>
            <person name="Miess H."/>
            <person name="Frediansyhah A."/>
            <person name="Gross H."/>
        </authorList>
    </citation>
    <scope>NUCLEOTIDE SEQUENCE [LARGE SCALE GENOMIC DNA]</scope>
    <source>
        <strain evidence="6 7">DSM 17473</strain>
    </source>
</reference>
<dbReference type="SUPFAM" id="SSF46785">
    <property type="entry name" value="Winged helix' DNA-binding domain"/>
    <property type="match status" value="1"/>
</dbReference>
<dbReference type="SUPFAM" id="SSF53850">
    <property type="entry name" value="Periplasmic binding protein-like II"/>
    <property type="match status" value="1"/>
</dbReference>
<dbReference type="PRINTS" id="PR00039">
    <property type="entry name" value="HTHLYSR"/>
</dbReference>
<dbReference type="RefSeq" id="WP_130186142.1">
    <property type="nucleotide sequence ID" value="NZ_CP035913.1"/>
</dbReference>
<dbReference type="CDD" id="cd08422">
    <property type="entry name" value="PBP2_CrgA_like"/>
    <property type="match status" value="1"/>
</dbReference>
<evidence type="ECO:0000256" key="2">
    <source>
        <dbReference type="ARBA" id="ARBA00023015"/>
    </source>
</evidence>
<dbReference type="Pfam" id="PF00126">
    <property type="entry name" value="HTH_1"/>
    <property type="match status" value="1"/>
</dbReference>
<dbReference type="KEGG" id="plue:EWM63_08515"/>
<keyword evidence="4" id="KW-0804">Transcription</keyword>
<dbReference type="InterPro" id="IPR036390">
    <property type="entry name" value="WH_DNA-bd_sf"/>
</dbReference>
<name>A0A4P6KV61_9BURK</name>
<dbReference type="Gene3D" id="3.40.190.290">
    <property type="match status" value="1"/>
</dbReference>
<evidence type="ECO:0000256" key="3">
    <source>
        <dbReference type="ARBA" id="ARBA00023125"/>
    </source>
</evidence>
<dbReference type="AlphaFoldDB" id="A0A4P6KV61"/>
<dbReference type="InterPro" id="IPR058163">
    <property type="entry name" value="LysR-type_TF_proteobact-type"/>
</dbReference>
<dbReference type="Gene3D" id="1.10.10.10">
    <property type="entry name" value="Winged helix-like DNA-binding domain superfamily/Winged helix DNA-binding domain"/>
    <property type="match status" value="1"/>
</dbReference>
<dbReference type="Proteomes" id="UP000290637">
    <property type="component" value="Chromosome"/>
</dbReference>
<dbReference type="GO" id="GO:0043565">
    <property type="term" value="F:sequence-specific DNA binding"/>
    <property type="evidence" value="ECO:0007669"/>
    <property type="project" value="TreeGrafter"/>
</dbReference>
<sequence>MDTIRSLQYFVRAVELGSLSAAARAEGTTQPTVSKVIAALEREVGARLLERSTTHLAPTVEGRRFHERARSLLAEFDAAITEARGGGAALRGLLRVSAPVALGQFRLNALVLDFLALHPGIEFELILNDRMVDLVEEGVDVAVRLGGDLPQDAVARKVAVSARQLVAAPAYLARHPPLDMPRQLAQHDYVRFAWLPAGDAITLNDGTSTITETAKSRYRVNNALAIRDSLALGAGIGLCPEWLVGDLLAAGTLRRVLPAWQGVPQAVHLLAGRHRSARARAFMAFMEAQLPALPGFGAGDA</sequence>
<dbReference type="PROSITE" id="PS50931">
    <property type="entry name" value="HTH_LYSR"/>
    <property type="match status" value="1"/>
</dbReference>
<gene>
    <name evidence="6" type="ORF">EWM63_08515</name>
</gene>